<dbReference type="InterPro" id="IPR011008">
    <property type="entry name" value="Dimeric_a/b-barrel"/>
</dbReference>
<accession>A0A0L8L2I8</accession>
<dbReference type="Gene3D" id="3.30.70.100">
    <property type="match status" value="1"/>
</dbReference>
<dbReference type="PATRIC" id="fig|67356.5.peg.5941"/>
<dbReference type="SUPFAM" id="SSF54909">
    <property type="entry name" value="Dimeric alpha+beta barrel"/>
    <property type="match status" value="1"/>
</dbReference>
<sequence>MSTRKYDATDSGVVTFVNRFTVHSSPEEFEKIFAEVSEFMAEQPGFVQYTLSRSIDREKQDSYINIALWTDVESWEKAVAHPGFQDHAKEIRARTTNVGELYAPRQSFSVK</sequence>
<dbReference type="OrthoDB" id="3382888at2"/>
<dbReference type="Proteomes" id="UP000037251">
    <property type="component" value="Unassembled WGS sequence"/>
</dbReference>
<dbReference type="eggNOG" id="COG2329">
    <property type="taxonomic scope" value="Bacteria"/>
</dbReference>
<organism evidence="2 3">
    <name type="scientific">Streptomyces resistomycificus</name>
    <dbReference type="NCBI Taxonomy" id="67356"/>
    <lineage>
        <taxon>Bacteria</taxon>
        <taxon>Bacillati</taxon>
        <taxon>Actinomycetota</taxon>
        <taxon>Actinomycetes</taxon>
        <taxon>Kitasatosporales</taxon>
        <taxon>Streptomycetaceae</taxon>
        <taxon>Streptomyces</taxon>
        <taxon>Streptomyces aurantiacus group</taxon>
    </lineage>
</organism>
<gene>
    <name evidence="2" type="ORF">ADK37_27790</name>
</gene>
<evidence type="ECO:0000313" key="2">
    <source>
        <dbReference type="EMBL" id="KOG32289.1"/>
    </source>
</evidence>
<dbReference type="AlphaFoldDB" id="A0A0L8L2I8"/>
<proteinExistence type="predicted"/>
<feature type="domain" description="ABM" evidence="1">
    <location>
        <begin position="14"/>
        <end position="108"/>
    </location>
</feature>
<dbReference type="PROSITE" id="PS51725">
    <property type="entry name" value="ABM"/>
    <property type="match status" value="1"/>
</dbReference>
<evidence type="ECO:0000313" key="3">
    <source>
        <dbReference type="Proteomes" id="UP000037251"/>
    </source>
</evidence>
<keyword evidence="3" id="KW-1185">Reference proteome</keyword>
<protein>
    <recommendedName>
        <fullName evidence="1">ABM domain-containing protein</fullName>
    </recommendedName>
</protein>
<reference evidence="3" key="1">
    <citation type="submission" date="2015-07" db="EMBL/GenBank/DDBJ databases">
        <authorList>
            <person name="Ju K.-S."/>
            <person name="Doroghazi J.R."/>
            <person name="Metcalf W.W."/>
        </authorList>
    </citation>
    <scope>NUCLEOTIDE SEQUENCE [LARGE SCALE GENOMIC DNA]</scope>
    <source>
        <strain evidence="3">NRRL 2290</strain>
    </source>
</reference>
<dbReference type="STRING" id="67356.AQJ84_24930"/>
<dbReference type="InterPro" id="IPR007138">
    <property type="entry name" value="ABM_dom"/>
</dbReference>
<dbReference type="Pfam" id="PF03992">
    <property type="entry name" value="ABM"/>
    <property type="match status" value="1"/>
</dbReference>
<dbReference type="RefSeq" id="WP_030038587.1">
    <property type="nucleotide sequence ID" value="NZ_KL575588.1"/>
</dbReference>
<evidence type="ECO:0000259" key="1">
    <source>
        <dbReference type="PROSITE" id="PS51725"/>
    </source>
</evidence>
<name>A0A0L8L2I8_9ACTN</name>
<comment type="caution">
    <text evidence="2">The sequence shown here is derived from an EMBL/GenBank/DDBJ whole genome shotgun (WGS) entry which is preliminary data.</text>
</comment>
<dbReference type="EMBL" id="LGUS01000185">
    <property type="protein sequence ID" value="KOG32289.1"/>
    <property type="molecule type" value="Genomic_DNA"/>
</dbReference>